<gene>
    <name evidence="2" type="ORF">AWZ03_011204</name>
</gene>
<keyword evidence="3" id="KW-1185">Reference proteome</keyword>
<evidence type="ECO:0000313" key="3">
    <source>
        <dbReference type="Proteomes" id="UP000295192"/>
    </source>
</evidence>
<dbReference type="Proteomes" id="UP000295192">
    <property type="component" value="Unassembled WGS sequence"/>
</dbReference>
<dbReference type="EMBL" id="LSRL02000241">
    <property type="protein sequence ID" value="TDG42373.1"/>
    <property type="molecule type" value="Genomic_DNA"/>
</dbReference>
<reference evidence="2 3" key="1">
    <citation type="journal article" date="2019" name="J. Hered.">
        <title>An Improved Genome Assembly for Drosophila navojoa, the Basal Species in the mojavensis Cluster.</title>
        <authorList>
            <person name="Vanderlinde T."/>
            <person name="Dupim E.G."/>
            <person name="Nazario-Yepiz N.O."/>
            <person name="Carvalho A.B."/>
        </authorList>
    </citation>
    <scope>NUCLEOTIDE SEQUENCE [LARGE SCALE GENOMIC DNA]</scope>
    <source>
        <strain evidence="2">Navoj_Jal97</strain>
        <tissue evidence="2">Whole organism</tissue>
    </source>
</reference>
<proteinExistence type="predicted"/>
<name>A0A484B100_DRONA</name>
<accession>A0A484B100</accession>
<evidence type="ECO:0000256" key="1">
    <source>
        <dbReference type="SAM" id="MobiDB-lite"/>
    </source>
</evidence>
<protein>
    <submittedName>
        <fullName evidence="2">Uncharacterized protein</fullName>
    </submittedName>
</protein>
<feature type="region of interest" description="Disordered" evidence="1">
    <location>
        <begin position="1"/>
        <end position="52"/>
    </location>
</feature>
<sequence length="71" mass="7377">RAQQAGDLHGDGETTQDDDANDGNDVSGCGSGNGGTSHPFPPHSAQMPPSAKRLHVITRCKIAFAYPNTNS</sequence>
<organism evidence="2 3">
    <name type="scientific">Drosophila navojoa</name>
    <name type="common">Fruit fly</name>
    <dbReference type="NCBI Taxonomy" id="7232"/>
    <lineage>
        <taxon>Eukaryota</taxon>
        <taxon>Metazoa</taxon>
        <taxon>Ecdysozoa</taxon>
        <taxon>Arthropoda</taxon>
        <taxon>Hexapoda</taxon>
        <taxon>Insecta</taxon>
        <taxon>Pterygota</taxon>
        <taxon>Neoptera</taxon>
        <taxon>Endopterygota</taxon>
        <taxon>Diptera</taxon>
        <taxon>Brachycera</taxon>
        <taxon>Muscomorpha</taxon>
        <taxon>Ephydroidea</taxon>
        <taxon>Drosophilidae</taxon>
        <taxon>Drosophila</taxon>
    </lineage>
</organism>
<feature type="non-terminal residue" evidence="2">
    <location>
        <position position="1"/>
    </location>
</feature>
<dbReference type="AlphaFoldDB" id="A0A484B100"/>
<evidence type="ECO:0000313" key="2">
    <source>
        <dbReference type="EMBL" id="TDG42373.1"/>
    </source>
</evidence>
<comment type="caution">
    <text evidence="2">The sequence shown here is derived from an EMBL/GenBank/DDBJ whole genome shotgun (WGS) entry which is preliminary data.</text>
</comment>